<dbReference type="AlphaFoldDB" id="A0ABD0TPK7"/>
<evidence type="ECO:0000256" key="2">
    <source>
        <dbReference type="ARBA" id="ARBA00005679"/>
    </source>
</evidence>
<gene>
    <name evidence="6" type="ORF">ABMA28_007083</name>
</gene>
<comment type="subcellular location">
    <subcellularLocation>
        <location evidence="1">Secreted</location>
    </subcellularLocation>
</comment>
<dbReference type="Pfam" id="PF03227">
    <property type="entry name" value="GILT"/>
    <property type="match status" value="1"/>
</dbReference>
<dbReference type="Proteomes" id="UP001549921">
    <property type="component" value="Unassembled WGS sequence"/>
</dbReference>
<evidence type="ECO:0000313" key="6">
    <source>
        <dbReference type="EMBL" id="KAL0851240.1"/>
    </source>
</evidence>
<reference evidence="6 7" key="1">
    <citation type="submission" date="2024-06" db="EMBL/GenBank/DDBJ databases">
        <title>A chromosome-level genome assembly of beet webworm, Loxostege sticticalis.</title>
        <authorList>
            <person name="Zhang Y."/>
        </authorList>
    </citation>
    <scope>NUCLEOTIDE SEQUENCE [LARGE SCALE GENOMIC DNA]</scope>
    <source>
        <strain evidence="6">AQ028</strain>
        <tissue evidence="6">Male pupae</tissue>
    </source>
</reference>
<organism evidence="6 7">
    <name type="scientific">Loxostege sticticalis</name>
    <name type="common">Beet webworm moth</name>
    <dbReference type="NCBI Taxonomy" id="481309"/>
    <lineage>
        <taxon>Eukaryota</taxon>
        <taxon>Metazoa</taxon>
        <taxon>Ecdysozoa</taxon>
        <taxon>Arthropoda</taxon>
        <taxon>Hexapoda</taxon>
        <taxon>Insecta</taxon>
        <taxon>Pterygota</taxon>
        <taxon>Neoptera</taxon>
        <taxon>Endopterygota</taxon>
        <taxon>Lepidoptera</taxon>
        <taxon>Glossata</taxon>
        <taxon>Ditrysia</taxon>
        <taxon>Pyraloidea</taxon>
        <taxon>Crambidae</taxon>
        <taxon>Pyraustinae</taxon>
        <taxon>Loxostege</taxon>
    </lineage>
</organism>
<dbReference type="EMBL" id="JBEDNZ010000002">
    <property type="protein sequence ID" value="KAL0851240.1"/>
    <property type="molecule type" value="Genomic_DNA"/>
</dbReference>
<keyword evidence="3" id="KW-0964">Secreted</keyword>
<name>A0ABD0TPK7_LOXSC</name>
<protein>
    <submittedName>
        <fullName evidence="6">Uncharacterized protein</fullName>
    </submittedName>
</protein>
<evidence type="ECO:0000313" key="7">
    <source>
        <dbReference type="Proteomes" id="UP001549921"/>
    </source>
</evidence>
<accession>A0ABD0TPK7</accession>
<dbReference type="GO" id="GO:0005576">
    <property type="term" value="C:extracellular region"/>
    <property type="evidence" value="ECO:0007669"/>
    <property type="project" value="UniProtKB-SubCell"/>
</dbReference>
<comment type="similarity">
    <text evidence="2">Belongs to the GILT family.</text>
</comment>
<proteinExistence type="inferred from homology"/>
<evidence type="ECO:0000256" key="3">
    <source>
        <dbReference type="ARBA" id="ARBA00022525"/>
    </source>
</evidence>
<keyword evidence="4" id="KW-0732">Signal</keyword>
<keyword evidence="5" id="KW-0325">Glycoprotein</keyword>
<evidence type="ECO:0000256" key="5">
    <source>
        <dbReference type="ARBA" id="ARBA00023180"/>
    </source>
</evidence>
<dbReference type="PANTHER" id="PTHR13234:SF8">
    <property type="entry name" value="GAMMA-INTERFERON-INDUCIBLE LYSOSOMAL THIOL REDUCTASE"/>
    <property type="match status" value="1"/>
</dbReference>
<evidence type="ECO:0000256" key="4">
    <source>
        <dbReference type="ARBA" id="ARBA00022729"/>
    </source>
</evidence>
<dbReference type="InterPro" id="IPR004911">
    <property type="entry name" value="Interferon-induced_GILT"/>
</dbReference>
<evidence type="ECO:0000256" key="1">
    <source>
        <dbReference type="ARBA" id="ARBA00004613"/>
    </source>
</evidence>
<sequence>MCPECRKFYTTYFSKLVSKLRPHMFIIGYAYGKAATTTYYNGTTSFWCQHGDAECYGNKLHTCAFGEYQFNSCLMEFDRSGNGSDDAAVDACKSKLKELDADTIKKCAKGDHGTEYLKIVGEFSVHAHYTSLPHIVLKRKPHGGEK</sequence>
<dbReference type="PANTHER" id="PTHR13234">
    <property type="entry name" value="GAMMA-INTERFERON INDUCIBLE LYSOSOMAL THIOL REDUCTASE GILT"/>
    <property type="match status" value="1"/>
</dbReference>
<comment type="caution">
    <text evidence="6">The sequence shown here is derived from an EMBL/GenBank/DDBJ whole genome shotgun (WGS) entry which is preliminary data.</text>
</comment>